<gene>
    <name evidence="2" type="ORF">Q4I28_002705</name>
</gene>
<proteinExistence type="predicted"/>
<dbReference type="EMBL" id="JBAMZN010000019">
    <property type="protein sequence ID" value="KAL0526833.1"/>
    <property type="molecule type" value="Genomic_DNA"/>
</dbReference>
<feature type="compositionally biased region" description="Acidic residues" evidence="1">
    <location>
        <begin position="371"/>
        <end position="384"/>
    </location>
</feature>
<evidence type="ECO:0000313" key="3">
    <source>
        <dbReference type="Proteomes" id="UP001501274"/>
    </source>
</evidence>
<sequence length="543" mass="58544">MLRLLSLAAKVSTAVVVSLLTYRGVQLYFKNDITIYITEVVHLPTAAVQRGRQLSPKSDENRSVIIEGTVEMETCVMNSYRLLLKLAGHVRSSLFDANLSPTSLCSSRHRVFSVHASNATADNSSFTRLGDNYGLSASSSNHSSGGTQRHGPSLVITNVDPIVDAYEADATGALVFTPACVGDGVLCRFTCVTSIGATEDAGSAPGRSGKFSSSLTPASSTVLSPQPSDNIGLGNIFVRSCFLGSDGEVAYGQRLTIELEFIRPVFGARVLIRLPSRHCRLHHSHTGGVGSVTQLLHQPRKCVWDIGAVSEEMCALSCNGTATLGSAEEVMEDNLVRSAVIPAASLSSVAKSLARLELVFEEFPPALSFGEDGEEVEATDSADDNDSRFSSTSNAGSGVTHAQRRQSANVRFISAQQRCVSNTRRALAPMGNTTSRACKREERRRKANEKAARIQEGGNSISTRAAGDEGVPTVEVVYSVNHLLSGTSVKKLQILEERPNWTPQSRLDHLLIRRLVPGLEKLKLKKYAHYATWFVQPVAVSRL</sequence>
<evidence type="ECO:0000313" key="2">
    <source>
        <dbReference type="EMBL" id="KAL0526833.1"/>
    </source>
</evidence>
<feature type="region of interest" description="Disordered" evidence="1">
    <location>
        <begin position="434"/>
        <end position="454"/>
    </location>
</feature>
<feature type="compositionally biased region" description="Polar residues" evidence="1">
    <location>
        <begin position="388"/>
        <end position="397"/>
    </location>
</feature>
<protein>
    <recommendedName>
        <fullName evidence="4">Arrestin-like N-terminal domain-containing protein</fullName>
    </recommendedName>
</protein>
<feature type="region of interest" description="Disordered" evidence="1">
    <location>
        <begin position="370"/>
        <end position="406"/>
    </location>
</feature>
<evidence type="ECO:0000256" key="1">
    <source>
        <dbReference type="SAM" id="MobiDB-lite"/>
    </source>
</evidence>
<name>A0AAW3C0A7_9TRYP</name>
<reference evidence="2 3" key="1">
    <citation type="submission" date="2024-02" db="EMBL/GenBank/DDBJ databases">
        <title>FIRST GENOME SEQUENCES OF Leishmania (Viannia) shawi, Leishmania (Viannia) lindenbergi AND Leishmania (Viannia) utingensis.</title>
        <authorList>
            <person name="Resadore F."/>
            <person name="Custodio M.G.F."/>
            <person name="Boite M.C."/>
            <person name="Cupolillo E."/>
            <person name="Ferreira G.E.M."/>
        </authorList>
    </citation>
    <scope>NUCLEOTIDE SEQUENCE [LARGE SCALE GENOMIC DNA]</scope>
    <source>
        <strain evidence="2 3">MDAS/BR/1979/M5533</strain>
    </source>
</reference>
<keyword evidence="3" id="KW-1185">Reference proteome</keyword>
<evidence type="ECO:0008006" key="4">
    <source>
        <dbReference type="Google" id="ProtNLM"/>
    </source>
</evidence>
<dbReference type="Proteomes" id="UP001501274">
    <property type="component" value="Unassembled WGS sequence"/>
</dbReference>
<comment type="caution">
    <text evidence="2">The sequence shown here is derived from an EMBL/GenBank/DDBJ whole genome shotgun (WGS) entry which is preliminary data.</text>
</comment>
<accession>A0AAW3C0A7</accession>
<dbReference type="AlphaFoldDB" id="A0AAW3C0A7"/>
<organism evidence="2 3">
    <name type="scientific">Leishmania naiffi</name>
    <dbReference type="NCBI Taxonomy" id="5678"/>
    <lineage>
        <taxon>Eukaryota</taxon>
        <taxon>Discoba</taxon>
        <taxon>Euglenozoa</taxon>
        <taxon>Kinetoplastea</taxon>
        <taxon>Metakinetoplastina</taxon>
        <taxon>Trypanosomatida</taxon>
        <taxon>Trypanosomatidae</taxon>
        <taxon>Leishmaniinae</taxon>
        <taxon>Leishmania</taxon>
        <taxon>Leishmania naiffi species complex</taxon>
    </lineage>
</organism>